<protein>
    <submittedName>
        <fullName evidence="2">Uncharacterized protein</fullName>
    </submittedName>
</protein>
<dbReference type="AlphaFoldDB" id="A0A1H8WTF7"/>
<dbReference type="RefSeq" id="WP_089828100.1">
    <property type="nucleotide sequence ID" value="NZ_FODV01000042.1"/>
</dbReference>
<organism evidence="2 3">
    <name type="scientific">Halogranum amylolyticum</name>
    <dbReference type="NCBI Taxonomy" id="660520"/>
    <lineage>
        <taxon>Archaea</taxon>
        <taxon>Methanobacteriati</taxon>
        <taxon>Methanobacteriota</taxon>
        <taxon>Stenosarchaea group</taxon>
        <taxon>Halobacteria</taxon>
        <taxon>Halobacteriales</taxon>
        <taxon>Haloferacaceae</taxon>
    </lineage>
</organism>
<accession>A0A1H8WTF7</accession>
<evidence type="ECO:0000256" key="1">
    <source>
        <dbReference type="SAM" id="Coils"/>
    </source>
</evidence>
<dbReference type="EMBL" id="FODV01000042">
    <property type="protein sequence ID" value="SEP30921.1"/>
    <property type="molecule type" value="Genomic_DNA"/>
</dbReference>
<proteinExistence type="predicted"/>
<feature type="coiled-coil region" evidence="1">
    <location>
        <begin position="14"/>
        <end position="55"/>
    </location>
</feature>
<reference evidence="3" key="1">
    <citation type="submission" date="2016-10" db="EMBL/GenBank/DDBJ databases">
        <authorList>
            <person name="Varghese N."/>
            <person name="Submissions S."/>
        </authorList>
    </citation>
    <scope>NUCLEOTIDE SEQUENCE [LARGE SCALE GENOMIC DNA]</scope>
    <source>
        <strain evidence="3">CGMCC 1.10121</strain>
    </source>
</reference>
<sequence length="93" mass="11149">MSERFTSTVPDELADEIEEGLKELRTERDNLRRQLQAANSRMDDVQELVEYVEEERSLQPRREQRRDAPIWTRAKRWVLGWDRDDNETSDKSA</sequence>
<keyword evidence="1" id="KW-0175">Coiled coil</keyword>
<gene>
    <name evidence="2" type="ORF">SAMN04487948_1423</name>
</gene>
<name>A0A1H8WTF7_9EURY</name>
<keyword evidence="3" id="KW-1185">Reference proteome</keyword>
<evidence type="ECO:0000313" key="3">
    <source>
        <dbReference type="Proteomes" id="UP000199126"/>
    </source>
</evidence>
<evidence type="ECO:0000313" key="2">
    <source>
        <dbReference type="EMBL" id="SEP30921.1"/>
    </source>
</evidence>
<dbReference type="Proteomes" id="UP000199126">
    <property type="component" value="Unassembled WGS sequence"/>
</dbReference>